<dbReference type="Proteomes" id="UP000554235">
    <property type="component" value="Unassembled WGS sequence"/>
</dbReference>
<dbReference type="CDD" id="cd02440">
    <property type="entry name" value="AdoMet_MTases"/>
    <property type="match status" value="1"/>
</dbReference>
<dbReference type="NCBIfam" id="TIGR00536">
    <property type="entry name" value="hemK_fam"/>
    <property type="match status" value="1"/>
</dbReference>
<dbReference type="Gene3D" id="1.10.8.10">
    <property type="entry name" value="DNA helicase RuvA subunit, C-terminal domain"/>
    <property type="match status" value="1"/>
</dbReference>
<evidence type="ECO:0000256" key="1">
    <source>
        <dbReference type="ARBA" id="ARBA00022603"/>
    </source>
</evidence>
<dbReference type="PROSITE" id="PS00092">
    <property type="entry name" value="N6_MTASE"/>
    <property type="match status" value="1"/>
</dbReference>
<reference evidence="4 5" key="1">
    <citation type="submission" date="2020-01" db="EMBL/GenBank/DDBJ databases">
        <title>Identification and distribution of gene clusters putatively required for synthesis of sphingolipid metabolism inhibitors in phylogenetically diverse species of the filamentous fungus Fusarium.</title>
        <authorList>
            <person name="Kim H.-S."/>
            <person name="Busman M."/>
            <person name="Brown D.W."/>
            <person name="Divon H."/>
            <person name="Uhlig S."/>
            <person name="Proctor R.H."/>
        </authorList>
    </citation>
    <scope>NUCLEOTIDE SEQUENCE [LARGE SCALE GENOMIC DNA]</scope>
    <source>
        <strain evidence="4 5">NRRL 20459</strain>
    </source>
</reference>
<dbReference type="GO" id="GO:0032259">
    <property type="term" value="P:methylation"/>
    <property type="evidence" value="ECO:0007669"/>
    <property type="project" value="UniProtKB-KW"/>
</dbReference>
<name>A0A8H4PKL0_9HYPO</name>
<comment type="caution">
    <text evidence="4">The sequence shown here is derived from an EMBL/GenBank/DDBJ whole genome shotgun (WGS) entry which is preliminary data.</text>
</comment>
<dbReference type="InterPro" id="IPR002052">
    <property type="entry name" value="DNA_methylase_N6_adenine_CS"/>
</dbReference>
<dbReference type="PANTHER" id="PTHR18895:SF74">
    <property type="entry name" value="MTRF1L RELEASE FACTOR GLUTAMINE METHYLTRANSFERASE"/>
    <property type="match status" value="1"/>
</dbReference>
<evidence type="ECO:0000313" key="5">
    <source>
        <dbReference type="Proteomes" id="UP000554235"/>
    </source>
</evidence>
<keyword evidence="1 4" id="KW-0489">Methyltransferase</keyword>
<proteinExistence type="predicted"/>
<evidence type="ECO:0000256" key="3">
    <source>
        <dbReference type="ARBA" id="ARBA00022691"/>
    </source>
</evidence>
<dbReference type="Gene3D" id="3.40.50.150">
    <property type="entry name" value="Vaccinia Virus protein VP39"/>
    <property type="match status" value="1"/>
</dbReference>
<dbReference type="InterPro" id="IPR050320">
    <property type="entry name" value="N5-glutamine_MTase"/>
</dbReference>
<protein>
    <submittedName>
        <fullName evidence="4">Family methyltransferase</fullName>
    </submittedName>
</protein>
<dbReference type="OrthoDB" id="269872at2759"/>
<keyword evidence="5" id="KW-1185">Reference proteome</keyword>
<sequence>MPRIQPSLLRHARRQSQSLASLLLACRDLESARNELRWIKSHVEETWTQRRSWHLSDMCRKRGRGVPLQYVLGSQPFGSLDIKCKPGVLIPRPETEAYTFHLANLIKSGELLGKKPRRSSRGLNLIDFCTGTGCIPLALFSSLQRSVECLDVRGVEISPIALQLANENIAHNIKIGSLARPTKKQRLAIIRGDVFSDSGIQQLADRRWDVLISNPPYVSQDVWNHGRGQLGYSVRKYEPRLALVPGDNIPRPAQCDPADVFYSRLLDIAVLLKPKAILLEIGDEIQARRVLQLYLAHPIAENSRAQVWRDWPDLEPAEDLDPFMDVTVSRSGDNGVRVPAKGSGLIRSILIRRLDGEQSDS</sequence>
<dbReference type="SUPFAM" id="SSF53335">
    <property type="entry name" value="S-adenosyl-L-methionine-dependent methyltransferases"/>
    <property type="match status" value="1"/>
</dbReference>
<dbReference type="GO" id="GO:0005739">
    <property type="term" value="C:mitochondrion"/>
    <property type="evidence" value="ECO:0007669"/>
    <property type="project" value="TreeGrafter"/>
</dbReference>
<dbReference type="InterPro" id="IPR004556">
    <property type="entry name" value="HemK-like"/>
</dbReference>
<keyword evidence="3" id="KW-0949">S-adenosyl-L-methionine</keyword>
<dbReference type="GO" id="GO:0008276">
    <property type="term" value="F:protein methyltransferase activity"/>
    <property type="evidence" value="ECO:0007669"/>
    <property type="project" value="InterPro"/>
</dbReference>
<dbReference type="GO" id="GO:0003676">
    <property type="term" value="F:nucleic acid binding"/>
    <property type="evidence" value="ECO:0007669"/>
    <property type="project" value="InterPro"/>
</dbReference>
<evidence type="ECO:0000313" key="4">
    <source>
        <dbReference type="EMBL" id="KAF4468212.1"/>
    </source>
</evidence>
<accession>A0A8H4PKL0</accession>
<evidence type="ECO:0000256" key="2">
    <source>
        <dbReference type="ARBA" id="ARBA00022679"/>
    </source>
</evidence>
<dbReference type="EMBL" id="JAADYS010000642">
    <property type="protein sequence ID" value="KAF4468212.1"/>
    <property type="molecule type" value="Genomic_DNA"/>
</dbReference>
<dbReference type="InterPro" id="IPR029063">
    <property type="entry name" value="SAM-dependent_MTases_sf"/>
</dbReference>
<dbReference type="PANTHER" id="PTHR18895">
    <property type="entry name" value="HEMK METHYLTRANSFERASE"/>
    <property type="match status" value="1"/>
</dbReference>
<dbReference type="PROSITE" id="PS51257">
    <property type="entry name" value="PROKAR_LIPOPROTEIN"/>
    <property type="match status" value="1"/>
</dbReference>
<gene>
    <name evidence="4" type="ORF">FALBO_4902</name>
</gene>
<organism evidence="4 5">
    <name type="scientific">Fusarium albosuccineum</name>
    <dbReference type="NCBI Taxonomy" id="1237068"/>
    <lineage>
        <taxon>Eukaryota</taxon>
        <taxon>Fungi</taxon>
        <taxon>Dikarya</taxon>
        <taxon>Ascomycota</taxon>
        <taxon>Pezizomycotina</taxon>
        <taxon>Sordariomycetes</taxon>
        <taxon>Hypocreomycetidae</taxon>
        <taxon>Hypocreales</taxon>
        <taxon>Nectriaceae</taxon>
        <taxon>Fusarium</taxon>
        <taxon>Fusarium decemcellulare species complex</taxon>
    </lineage>
</organism>
<keyword evidence="2 4" id="KW-0808">Transferase</keyword>
<dbReference type="AlphaFoldDB" id="A0A8H4PKL0"/>